<proteinExistence type="predicted"/>
<sequence>MTGASLVGRLGKSRQEYIVTLNDVAIRPFYVTIENELWGDPHRISADLMALGVYMEELTAKVDAWDHYIMSPQHQVSAAVSPSPLRNPVHTII</sequence>
<dbReference type="EMBL" id="OE003854">
    <property type="protein sequence ID" value="CAD7460605.1"/>
    <property type="molecule type" value="Genomic_DNA"/>
</dbReference>
<protein>
    <submittedName>
        <fullName evidence="1">Uncharacterized protein</fullName>
    </submittedName>
</protein>
<dbReference type="AlphaFoldDB" id="A0A7R9ILR4"/>
<reference evidence="1" key="1">
    <citation type="submission" date="2020-11" db="EMBL/GenBank/DDBJ databases">
        <authorList>
            <person name="Tran Van P."/>
        </authorList>
    </citation>
    <scope>NUCLEOTIDE SEQUENCE</scope>
</reference>
<name>A0A7R9ILR4_9NEOP</name>
<gene>
    <name evidence="1" type="ORF">TTEB3V08_LOCUS8529</name>
</gene>
<organism evidence="1">
    <name type="scientific">Timema tahoe</name>
    <dbReference type="NCBI Taxonomy" id="61484"/>
    <lineage>
        <taxon>Eukaryota</taxon>
        <taxon>Metazoa</taxon>
        <taxon>Ecdysozoa</taxon>
        <taxon>Arthropoda</taxon>
        <taxon>Hexapoda</taxon>
        <taxon>Insecta</taxon>
        <taxon>Pterygota</taxon>
        <taxon>Neoptera</taxon>
        <taxon>Polyneoptera</taxon>
        <taxon>Phasmatodea</taxon>
        <taxon>Timematodea</taxon>
        <taxon>Timematoidea</taxon>
        <taxon>Timematidae</taxon>
        <taxon>Timema</taxon>
    </lineage>
</organism>
<evidence type="ECO:0000313" key="1">
    <source>
        <dbReference type="EMBL" id="CAD7460605.1"/>
    </source>
</evidence>
<accession>A0A7R9ILR4</accession>